<keyword evidence="2" id="KW-0472">Membrane</keyword>
<keyword evidence="2" id="KW-1133">Transmembrane helix</keyword>
<feature type="repeat" description="TPR" evidence="1">
    <location>
        <begin position="169"/>
        <end position="202"/>
    </location>
</feature>
<feature type="repeat" description="TPR" evidence="1">
    <location>
        <begin position="237"/>
        <end position="270"/>
    </location>
</feature>
<dbReference type="Pfam" id="PF13424">
    <property type="entry name" value="TPR_12"/>
    <property type="match status" value="1"/>
</dbReference>
<evidence type="ECO:0000256" key="1">
    <source>
        <dbReference type="PROSITE-ProRule" id="PRU00339"/>
    </source>
</evidence>
<keyword evidence="2" id="KW-0812">Transmembrane</keyword>
<reference evidence="3" key="1">
    <citation type="submission" date="2021-01" db="EMBL/GenBank/DDBJ databases">
        <authorList>
            <person name="Corre E."/>
            <person name="Pelletier E."/>
            <person name="Niang G."/>
            <person name="Scheremetjew M."/>
            <person name="Finn R."/>
            <person name="Kale V."/>
            <person name="Holt S."/>
            <person name="Cochrane G."/>
            <person name="Meng A."/>
            <person name="Brown T."/>
            <person name="Cohen L."/>
        </authorList>
    </citation>
    <scope>NUCLEOTIDE SEQUENCE</scope>
    <source>
        <strain evidence="3">CCMP1381</strain>
    </source>
</reference>
<dbReference type="PROSITE" id="PS50293">
    <property type="entry name" value="TPR_REGION"/>
    <property type="match status" value="1"/>
</dbReference>
<dbReference type="AlphaFoldDB" id="A0A7S2G3Q3"/>
<dbReference type="EMBL" id="HBGS01031364">
    <property type="protein sequence ID" value="CAD9431077.1"/>
    <property type="molecule type" value="Transcribed_RNA"/>
</dbReference>
<protein>
    <submittedName>
        <fullName evidence="3">Uncharacterized protein</fullName>
    </submittedName>
</protein>
<feature type="repeat" description="TPR" evidence="1">
    <location>
        <begin position="271"/>
        <end position="304"/>
    </location>
</feature>
<dbReference type="PROSITE" id="PS50005">
    <property type="entry name" value="TPR"/>
    <property type="match status" value="5"/>
</dbReference>
<dbReference type="SUPFAM" id="SSF48452">
    <property type="entry name" value="TPR-like"/>
    <property type="match status" value="1"/>
</dbReference>
<dbReference type="Pfam" id="PF13181">
    <property type="entry name" value="TPR_8"/>
    <property type="match status" value="1"/>
</dbReference>
<organism evidence="3">
    <name type="scientific">Octactis speculum</name>
    <dbReference type="NCBI Taxonomy" id="3111310"/>
    <lineage>
        <taxon>Eukaryota</taxon>
        <taxon>Sar</taxon>
        <taxon>Stramenopiles</taxon>
        <taxon>Ochrophyta</taxon>
        <taxon>Dictyochophyceae</taxon>
        <taxon>Dictyochales</taxon>
        <taxon>Dictyochaceae</taxon>
        <taxon>Octactis</taxon>
    </lineage>
</organism>
<feature type="repeat" description="TPR" evidence="1">
    <location>
        <begin position="203"/>
        <end position="236"/>
    </location>
</feature>
<dbReference type="InterPro" id="IPR052943">
    <property type="entry name" value="TMTC_O-mannosyl-trnsfr"/>
</dbReference>
<feature type="transmembrane region" description="Helical" evidence="2">
    <location>
        <begin position="67"/>
        <end position="91"/>
    </location>
</feature>
<evidence type="ECO:0000256" key="2">
    <source>
        <dbReference type="SAM" id="Phobius"/>
    </source>
</evidence>
<accession>A0A7S2G3Q3</accession>
<name>A0A7S2G3Q3_9STRA</name>
<dbReference type="Pfam" id="PF13414">
    <property type="entry name" value="TPR_11"/>
    <property type="match status" value="1"/>
</dbReference>
<feature type="transmembrane region" description="Helical" evidence="2">
    <location>
        <begin position="25"/>
        <end position="46"/>
    </location>
</feature>
<dbReference type="InterPro" id="IPR019734">
    <property type="entry name" value="TPR_rpt"/>
</dbReference>
<sequence length="317" mass="36056">MYLLLISPTLGLVSTHVCMLAADRYAYTSALFVGVPLFGVLFSSVLGRLRQREAKVLGRQSQATVRLRVVLTFMALIVAMGGHTWSTVVFWRSSESLWWRVIHVNPYRKKQQLSELQTPPSSTSWGAEAPRIGLESAFYNLGVTMGEEGRIEEAVSQYDRAIEINSMHPKSWSNRGILRQRQGQIKDAIHSFQRAVQLEPTKANHHYNLGVILMESMMVREAAEEFRRCVDIEPSHWKALNNLGNIQRALGHAKEAEESYRQCLEHRPTHSRAWKNLGMLVQSRGQVSEAAMMYRRALGIDPTFKEAIALLRKLNVR</sequence>
<dbReference type="PANTHER" id="PTHR44809">
    <property type="match status" value="1"/>
</dbReference>
<dbReference type="SMART" id="SM00028">
    <property type="entry name" value="TPR"/>
    <property type="match status" value="5"/>
</dbReference>
<dbReference type="InterPro" id="IPR011990">
    <property type="entry name" value="TPR-like_helical_dom_sf"/>
</dbReference>
<evidence type="ECO:0000313" key="3">
    <source>
        <dbReference type="EMBL" id="CAD9431077.1"/>
    </source>
</evidence>
<keyword evidence="1" id="KW-0802">TPR repeat</keyword>
<dbReference type="Gene3D" id="1.25.40.10">
    <property type="entry name" value="Tetratricopeptide repeat domain"/>
    <property type="match status" value="3"/>
</dbReference>
<feature type="repeat" description="TPR" evidence="1">
    <location>
        <begin position="135"/>
        <end position="168"/>
    </location>
</feature>
<dbReference type="PANTHER" id="PTHR44809:SF1">
    <property type="entry name" value="PROTEIN O-MANNOSYL-TRANSFERASE TMTC1"/>
    <property type="match status" value="1"/>
</dbReference>
<proteinExistence type="predicted"/>
<gene>
    <name evidence="3" type="ORF">DSPE1174_LOCUS16037</name>
</gene>